<accession>A0AAN7BGU9</accession>
<dbReference type="InterPro" id="IPR027417">
    <property type="entry name" value="P-loop_NTPase"/>
</dbReference>
<feature type="compositionally biased region" description="Acidic residues" evidence="2">
    <location>
        <begin position="979"/>
        <end position="1022"/>
    </location>
</feature>
<evidence type="ECO:0000313" key="5">
    <source>
        <dbReference type="Proteomes" id="UP001301958"/>
    </source>
</evidence>
<keyword evidence="5" id="KW-1185">Reference proteome</keyword>
<keyword evidence="1" id="KW-0677">Repeat</keyword>
<feature type="region of interest" description="Disordered" evidence="2">
    <location>
        <begin position="978"/>
        <end position="1025"/>
    </location>
</feature>
<reference evidence="4" key="2">
    <citation type="submission" date="2023-05" db="EMBL/GenBank/DDBJ databases">
        <authorList>
            <consortium name="Lawrence Berkeley National Laboratory"/>
            <person name="Steindorff A."/>
            <person name="Hensen N."/>
            <person name="Bonometti L."/>
            <person name="Westerberg I."/>
            <person name="Brannstrom I.O."/>
            <person name="Guillou S."/>
            <person name="Cros-Aarteil S."/>
            <person name="Calhoun S."/>
            <person name="Haridas S."/>
            <person name="Kuo A."/>
            <person name="Mondo S."/>
            <person name="Pangilinan J."/>
            <person name="Riley R."/>
            <person name="Labutti K."/>
            <person name="Andreopoulos B."/>
            <person name="Lipzen A."/>
            <person name="Chen C."/>
            <person name="Yanf M."/>
            <person name="Daum C."/>
            <person name="Ng V."/>
            <person name="Clum A."/>
            <person name="Ohm R."/>
            <person name="Martin F."/>
            <person name="Silar P."/>
            <person name="Natvig D."/>
            <person name="Lalanne C."/>
            <person name="Gautier V."/>
            <person name="Ament-Velasquez S.L."/>
            <person name="Kruys A."/>
            <person name="Hutchinson M.I."/>
            <person name="Powell A.J."/>
            <person name="Barry K."/>
            <person name="Miller A.N."/>
            <person name="Grigoriev I.V."/>
            <person name="Debuchy R."/>
            <person name="Gladieux P."/>
            <person name="Thoren M.H."/>
            <person name="Johannesson H."/>
        </authorList>
    </citation>
    <scope>NUCLEOTIDE SEQUENCE</scope>
    <source>
        <strain evidence="4">CBS 990.96</strain>
    </source>
</reference>
<proteinExistence type="predicted"/>
<feature type="region of interest" description="Disordered" evidence="2">
    <location>
        <begin position="1038"/>
        <end position="1067"/>
    </location>
</feature>
<organism evidence="4 5">
    <name type="scientific">Podospora fimiseda</name>
    <dbReference type="NCBI Taxonomy" id="252190"/>
    <lineage>
        <taxon>Eukaryota</taxon>
        <taxon>Fungi</taxon>
        <taxon>Dikarya</taxon>
        <taxon>Ascomycota</taxon>
        <taxon>Pezizomycotina</taxon>
        <taxon>Sordariomycetes</taxon>
        <taxon>Sordariomycetidae</taxon>
        <taxon>Sordariales</taxon>
        <taxon>Podosporaceae</taxon>
        <taxon>Podospora</taxon>
    </lineage>
</organism>
<evidence type="ECO:0000256" key="2">
    <source>
        <dbReference type="SAM" id="MobiDB-lite"/>
    </source>
</evidence>
<comment type="caution">
    <text evidence="4">The sequence shown here is derived from an EMBL/GenBank/DDBJ whole genome shotgun (WGS) entry which is preliminary data.</text>
</comment>
<protein>
    <recommendedName>
        <fullName evidence="3">Nephrocystin 3-like N-terminal domain-containing protein</fullName>
    </recommendedName>
</protein>
<dbReference type="Pfam" id="PF24883">
    <property type="entry name" value="NPHP3_N"/>
    <property type="match status" value="1"/>
</dbReference>
<dbReference type="InterPro" id="IPR056884">
    <property type="entry name" value="NPHP3-like_N"/>
</dbReference>
<sequence length="1381" mass="157130">MDPFSITVGILGIVTAAKGCLKLVNKRIGPSNHSTEEILALRESLYNFKAAAENFEFHLDSYDDEDSFLVTYNGLQPVIKKSMEAVHVVQAHIRNTTIIGKILKGAKLDKKLKDALKALDEATKVLHIAVLSDQQTILLSIQKFVKNMESSVHDMHTDIRDLQSNLEVVQSTQMDNMRETMYRDVRSWLAAEEDNNMNRQRHELNGLTRHPGSGEWLLGHSAFNNWMRADAQDRQQGLWVKGSPGVGKSFLCSMGIDYVMKLNEFCLYYFHRFDDQDGTDAADRESGHLAVRVTAILVDQLCRHLYNKDRTIITDVAHYLETEERTMSTLAEIVRRFIQQWTDKQAGGVKSIIHLFLDGLDETRDDDTTKNILHIFQSLQQHFPVLVRVWVSSRDKPGLKQLLGHFLQIDIDQYTKADVQAYLETKVPKFESEPEDNQRIEGQKLDDWILNKLQLKSAGNFLYAKFMVDELQHDVLNVDDIVNMIKSKVPTDLAERYRRIFDRYQESQKKYVSLLFSIIAFARRPLRLQEVQEAMTLALTEKSNRGLDPLRAPRQLQRLFGSLIVVESQDPSNPETALCRLCHSTLLEFLSENPNVLQMTGSTKVGAAPFTICAASISDLCLRYLTQQRYSIPIQLSDADTRGLLAYCARYWDRHLDDIEPTESLKAEVISFISSPNFQILLHVQSQIVAGHFASYAKSNRPANTLYRRAFPRWLGLDLSSPFWEEGKKFRREYRHFLDEWGYLLCHNTCVDGAGNPMECRKQFVLDDIKECLVGILGPANFMNRMEEKYSSFMLVKDRFDPRASQSVMDIVAEGLSLSQEQFIVVWSRYVQSNTDWDTEGSGDEVQSQKTEVEAEGHFVVENWDLDTGEVRECQTSTIRLSSVANTEVKHCIQNDLYFSSNADAIALAGQTYDTKVMTEQPILPTETRNTRFEIISTGHARKEGILIVATRSVYRGRRKKNPVKRGRFAINEVFNDALSDEEDSSDAETSEEDDMSAEESYSEASTDMEQDDSSSSEDEPEREVVYDFSEPDYAFEEDSDAELAKGPPTISSFVRNGKKPLNISRPAPRAHMRFGMKRAETITVNLDNPDLRAGSGNGNRPEYPGLPGRFQDPRDQIKASIDIYDTSSDRPVRLFHFDHTVPTLLYDSPPLLHPFKSLAVWPMSGGDILFANYADNTYFIRRLTSTTRKSRQISIKPRFSPDGRHLHIASLEAQVSPRCWSRSSKTKTLILSAFIATYRLSLRKTARADPILIHKTKVTIPGEFSGLSLAKLPITFTWSPSYVYFSLTGYKLHVYRVSLFKSKQEPQVTIPAQSIKLPLSATARQIYYLPPIPTRNKGMILMSSYGTSNTRVQLKPTEPIGSKEEVKRAGREVGEKGRVF</sequence>
<dbReference type="PANTHER" id="PTHR10039">
    <property type="entry name" value="AMELOGENIN"/>
    <property type="match status" value="1"/>
</dbReference>
<evidence type="ECO:0000256" key="1">
    <source>
        <dbReference type="ARBA" id="ARBA00022737"/>
    </source>
</evidence>
<dbReference type="Gene3D" id="3.40.50.300">
    <property type="entry name" value="P-loop containing nucleotide triphosphate hydrolases"/>
    <property type="match status" value="1"/>
</dbReference>
<evidence type="ECO:0000313" key="4">
    <source>
        <dbReference type="EMBL" id="KAK4223080.1"/>
    </source>
</evidence>
<gene>
    <name evidence="4" type="ORF">QBC38DRAFT_539242</name>
</gene>
<reference evidence="4" key="1">
    <citation type="journal article" date="2023" name="Mol. Phylogenet. Evol.">
        <title>Genome-scale phylogeny and comparative genomics of the fungal order Sordariales.</title>
        <authorList>
            <person name="Hensen N."/>
            <person name="Bonometti L."/>
            <person name="Westerberg I."/>
            <person name="Brannstrom I.O."/>
            <person name="Guillou S."/>
            <person name="Cros-Aarteil S."/>
            <person name="Calhoun S."/>
            <person name="Haridas S."/>
            <person name="Kuo A."/>
            <person name="Mondo S."/>
            <person name="Pangilinan J."/>
            <person name="Riley R."/>
            <person name="LaButti K."/>
            <person name="Andreopoulos B."/>
            <person name="Lipzen A."/>
            <person name="Chen C."/>
            <person name="Yan M."/>
            <person name="Daum C."/>
            <person name="Ng V."/>
            <person name="Clum A."/>
            <person name="Steindorff A."/>
            <person name="Ohm R.A."/>
            <person name="Martin F."/>
            <person name="Silar P."/>
            <person name="Natvig D.O."/>
            <person name="Lalanne C."/>
            <person name="Gautier V."/>
            <person name="Ament-Velasquez S.L."/>
            <person name="Kruys A."/>
            <person name="Hutchinson M.I."/>
            <person name="Powell A.J."/>
            <person name="Barry K."/>
            <person name="Miller A.N."/>
            <person name="Grigoriev I.V."/>
            <person name="Debuchy R."/>
            <person name="Gladieux P."/>
            <person name="Hiltunen Thoren M."/>
            <person name="Johannesson H."/>
        </authorList>
    </citation>
    <scope>NUCLEOTIDE SEQUENCE</scope>
    <source>
        <strain evidence="4">CBS 990.96</strain>
    </source>
</reference>
<dbReference type="PANTHER" id="PTHR10039:SF14">
    <property type="entry name" value="NACHT DOMAIN-CONTAINING PROTEIN"/>
    <property type="match status" value="1"/>
</dbReference>
<name>A0AAN7BGU9_9PEZI</name>
<evidence type="ECO:0000259" key="3">
    <source>
        <dbReference type="Pfam" id="PF24883"/>
    </source>
</evidence>
<feature type="domain" description="Nephrocystin 3-like N-terminal" evidence="3">
    <location>
        <begin position="212"/>
        <end position="394"/>
    </location>
</feature>
<dbReference type="SUPFAM" id="SSF52540">
    <property type="entry name" value="P-loop containing nucleoside triphosphate hydrolases"/>
    <property type="match status" value="1"/>
</dbReference>
<dbReference type="EMBL" id="MU865441">
    <property type="protein sequence ID" value="KAK4223080.1"/>
    <property type="molecule type" value="Genomic_DNA"/>
</dbReference>
<dbReference type="Proteomes" id="UP001301958">
    <property type="component" value="Unassembled WGS sequence"/>
</dbReference>